<feature type="transmembrane region" description="Helical" evidence="1">
    <location>
        <begin position="166"/>
        <end position="187"/>
    </location>
</feature>
<feature type="transmembrane region" description="Helical" evidence="1">
    <location>
        <begin position="132"/>
        <end position="154"/>
    </location>
</feature>
<accession>A0ABS6I4T7</accession>
<feature type="transmembrane region" description="Helical" evidence="1">
    <location>
        <begin position="12"/>
        <end position="35"/>
    </location>
</feature>
<dbReference type="EMBL" id="JAHOPC010000005">
    <property type="protein sequence ID" value="MBU8866654.1"/>
    <property type="molecule type" value="Genomic_DNA"/>
</dbReference>
<protein>
    <recommendedName>
        <fullName evidence="4">DUF998 domain-containing protein</fullName>
    </recommendedName>
</protein>
<feature type="transmembrane region" description="Helical" evidence="1">
    <location>
        <begin position="80"/>
        <end position="98"/>
    </location>
</feature>
<dbReference type="Proteomes" id="UP000824166">
    <property type="component" value="Unassembled WGS sequence"/>
</dbReference>
<dbReference type="RefSeq" id="WP_216924811.1">
    <property type="nucleotide sequence ID" value="NZ_JAHOPC010000005.1"/>
</dbReference>
<feature type="transmembrane region" description="Helical" evidence="1">
    <location>
        <begin position="55"/>
        <end position="73"/>
    </location>
</feature>
<reference evidence="2 3" key="1">
    <citation type="submission" date="2021-06" db="EMBL/GenBank/DDBJ databases">
        <authorList>
            <person name="Jeong J.W."/>
        </authorList>
    </citation>
    <scope>NUCLEOTIDE SEQUENCE [LARGE SCALE GENOMIC DNA]</scope>
    <source>
        <strain evidence="2 3">MMS21-TAE1-1</strain>
    </source>
</reference>
<proteinExistence type="predicted"/>
<keyword evidence="1" id="KW-0472">Membrane</keyword>
<name>A0ABS6I4T7_9MICC</name>
<evidence type="ECO:0000256" key="1">
    <source>
        <dbReference type="SAM" id="Phobius"/>
    </source>
</evidence>
<evidence type="ECO:0008006" key="4">
    <source>
        <dbReference type="Google" id="ProtNLM"/>
    </source>
</evidence>
<keyword evidence="3" id="KW-1185">Reference proteome</keyword>
<evidence type="ECO:0000313" key="3">
    <source>
        <dbReference type="Proteomes" id="UP000824166"/>
    </source>
</evidence>
<gene>
    <name evidence="2" type="ORF">KSW38_10175</name>
</gene>
<keyword evidence="1" id="KW-1133">Transmembrane helix</keyword>
<feature type="transmembrane region" description="Helical" evidence="1">
    <location>
        <begin position="104"/>
        <end position="125"/>
    </location>
</feature>
<organism evidence="2 3">
    <name type="scientific">Paenarthrobacter aromaticivorans</name>
    <dbReference type="NCBI Taxonomy" id="2849150"/>
    <lineage>
        <taxon>Bacteria</taxon>
        <taxon>Bacillati</taxon>
        <taxon>Actinomycetota</taxon>
        <taxon>Actinomycetes</taxon>
        <taxon>Micrococcales</taxon>
        <taxon>Micrococcaceae</taxon>
        <taxon>Paenarthrobacter</taxon>
    </lineage>
</organism>
<evidence type="ECO:0000313" key="2">
    <source>
        <dbReference type="EMBL" id="MBU8866654.1"/>
    </source>
</evidence>
<sequence length="205" mass="21629">MGKETPGTRSPWVLPLLWLLTTALSVAVSGVLFHFPGALPPNNGDSFNPNPAGALVNGVATGVLVGGLQALLLRRSGLRAWRWIIGTTGALLVAHAFGDMLPDAVGWPLMAGLGGLLLGLGQWWAARWPAKVGAIWTAVTGVAWASSMWLSYQAVNAPEDWRAEHLIVAAAVGITVGACTAAMWRWLPLRSGQARASARSRSPRL</sequence>
<comment type="caution">
    <text evidence="2">The sequence shown here is derived from an EMBL/GenBank/DDBJ whole genome shotgun (WGS) entry which is preliminary data.</text>
</comment>
<keyword evidence="1" id="KW-0812">Transmembrane</keyword>